<dbReference type="Proteomes" id="UP001293718">
    <property type="component" value="Unassembled WGS sequence"/>
</dbReference>
<reference evidence="6 7" key="1">
    <citation type="submission" date="2023-11" db="EMBL/GenBank/DDBJ databases">
        <title>Draft genome of Azohydromonas lata strain H1 (DSM1123), a polyhydroxyalkanoate producer.</title>
        <authorList>
            <person name="Traversa D."/>
            <person name="D'Addabbo P."/>
            <person name="Pazzani C."/>
            <person name="Manzari C."/>
            <person name="Chiara M."/>
            <person name="Scrascia M."/>
        </authorList>
    </citation>
    <scope>NUCLEOTIDE SEQUENCE [LARGE SCALE GENOMIC DNA]</scope>
    <source>
        <strain evidence="6 7">H1</strain>
    </source>
</reference>
<organism evidence="6 7">
    <name type="scientific">Azohydromonas lata</name>
    <dbReference type="NCBI Taxonomy" id="45677"/>
    <lineage>
        <taxon>Bacteria</taxon>
        <taxon>Pseudomonadati</taxon>
        <taxon>Pseudomonadota</taxon>
        <taxon>Betaproteobacteria</taxon>
        <taxon>Burkholderiales</taxon>
        <taxon>Sphaerotilaceae</taxon>
        <taxon>Azohydromonas</taxon>
    </lineage>
</organism>
<dbReference type="RefSeq" id="WP_322464797.1">
    <property type="nucleotide sequence ID" value="NZ_JAXOJX010000006.1"/>
</dbReference>
<evidence type="ECO:0000256" key="2">
    <source>
        <dbReference type="ARBA" id="ARBA00022801"/>
    </source>
</evidence>
<dbReference type="PANTHER" id="PTHR11066">
    <property type="entry name" value="ACYL-COA THIOESTERASE"/>
    <property type="match status" value="1"/>
</dbReference>
<dbReference type="CDD" id="cd03444">
    <property type="entry name" value="Thioesterase_II_repeat1"/>
    <property type="match status" value="1"/>
</dbReference>
<comment type="similarity">
    <text evidence="1">Belongs to the C/M/P thioester hydrolase family.</text>
</comment>
<protein>
    <submittedName>
        <fullName evidence="6">Thioesterase family protein</fullName>
    </submittedName>
</protein>
<feature type="domain" description="Acyl-CoA thioesterase-like N-terminal HotDog" evidence="4">
    <location>
        <begin position="51"/>
        <end position="129"/>
    </location>
</feature>
<evidence type="ECO:0000256" key="1">
    <source>
        <dbReference type="ARBA" id="ARBA00006538"/>
    </source>
</evidence>
<feature type="region of interest" description="Disordered" evidence="3">
    <location>
        <begin position="1"/>
        <end position="20"/>
    </location>
</feature>
<dbReference type="PANTHER" id="PTHR11066:SF34">
    <property type="entry name" value="ACYL-COENZYME A THIOESTERASE 8"/>
    <property type="match status" value="1"/>
</dbReference>
<dbReference type="InterPro" id="IPR042171">
    <property type="entry name" value="Acyl-CoA_hotdog"/>
</dbReference>
<dbReference type="InterPro" id="IPR049450">
    <property type="entry name" value="ACOT8-like_C"/>
</dbReference>
<dbReference type="InterPro" id="IPR003703">
    <property type="entry name" value="Acyl_CoA_thio"/>
</dbReference>
<dbReference type="Pfam" id="PF13622">
    <property type="entry name" value="4HBT_3"/>
    <property type="match status" value="1"/>
</dbReference>
<comment type="caution">
    <text evidence="6">The sequence shown here is derived from an EMBL/GenBank/DDBJ whole genome shotgun (WGS) entry which is preliminary data.</text>
</comment>
<evidence type="ECO:0000259" key="4">
    <source>
        <dbReference type="Pfam" id="PF13622"/>
    </source>
</evidence>
<gene>
    <name evidence="6" type="ORF">SM757_06255</name>
</gene>
<name>A0ABU5ICA4_9BURK</name>
<dbReference type="Pfam" id="PF20789">
    <property type="entry name" value="4HBT_3C"/>
    <property type="match status" value="1"/>
</dbReference>
<accession>A0ABU5ICA4</accession>
<evidence type="ECO:0000259" key="5">
    <source>
        <dbReference type="Pfam" id="PF20789"/>
    </source>
</evidence>
<sequence>MSDQHRPLNTVQPDLAPPRAGWDRHELAQLLTPEPGADGVLANDRVATNVNGAIFGGQLIGQALMAAAHGLGRAMAAHSLHLNFLAPGLADQPLQFDVRRLLSGLNFITQHVIGRQGERLVFSANVSFHRGEPGPVTGSTLPDGVPPPEDLPSLREAVQHLADRLDPAARERMGGSRSLEMRPLDAEHFLLHREPSGTLRYWIRASDELGDAPNLHRAALGYLSDYWFPMVALAPLLDARTGTGLYVASLNHALWFHAPVRADEWLLVEAQAAANASARGLTQGKVWNREGTLVASVAQESLFRGWVPGEDGAFTAPYSQRKAGDGALAVRAAKKA</sequence>
<dbReference type="InterPro" id="IPR029069">
    <property type="entry name" value="HotDog_dom_sf"/>
</dbReference>
<evidence type="ECO:0000313" key="6">
    <source>
        <dbReference type="EMBL" id="MDZ5456170.1"/>
    </source>
</evidence>
<dbReference type="EMBL" id="JAXOJX010000006">
    <property type="protein sequence ID" value="MDZ5456170.1"/>
    <property type="molecule type" value="Genomic_DNA"/>
</dbReference>
<dbReference type="InterPro" id="IPR049449">
    <property type="entry name" value="TesB_ACOT8-like_N"/>
</dbReference>
<proteinExistence type="inferred from homology"/>
<dbReference type="SUPFAM" id="SSF54637">
    <property type="entry name" value="Thioesterase/thiol ester dehydrase-isomerase"/>
    <property type="match status" value="2"/>
</dbReference>
<evidence type="ECO:0000313" key="7">
    <source>
        <dbReference type="Proteomes" id="UP001293718"/>
    </source>
</evidence>
<evidence type="ECO:0000256" key="3">
    <source>
        <dbReference type="SAM" id="MobiDB-lite"/>
    </source>
</evidence>
<dbReference type="Gene3D" id="2.40.160.210">
    <property type="entry name" value="Acyl-CoA thioesterase, double hotdog domain"/>
    <property type="match status" value="1"/>
</dbReference>
<keyword evidence="2" id="KW-0378">Hydrolase</keyword>
<dbReference type="CDD" id="cd03445">
    <property type="entry name" value="Thioesterase_II_repeat2"/>
    <property type="match status" value="1"/>
</dbReference>
<feature type="domain" description="Acyl-CoA thioesterase-like C-terminal" evidence="5">
    <location>
        <begin position="173"/>
        <end position="302"/>
    </location>
</feature>
<keyword evidence="7" id="KW-1185">Reference proteome</keyword>